<keyword evidence="6" id="KW-0175">Coiled coil</keyword>
<proteinExistence type="inferred from homology"/>
<evidence type="ECO:0000256" key="2">
    <source>
        <dbReference type="ARBA" id="ARBA00008066"/>
    </source>
</evidence>
<reference evidence="9" key="1">
    <citation type="journal article" date="2022" name="DNA Res.">
        <title>Genome analysis of five recently described species of the CUG-Ser clade uncovers Candida theae as a new hybrid lineage with pathogenic potential in the Candida parapsilosis species complex.</title>
        <authorList>
            <person name="Mixao V."/>
            <person name="Del Olmo V."/>
            <person name="Hegedusova E."/>
            <person name="Saus E."/>
            <person name="Pryszcz L."/>
            <person name="Cillingova A."/>
            <person name="Nosek J."/>
            <person name="Gabaldon T."/>
        </authorList>
    </citation>
    <scope>NUCLEOTIDE SEQUENCE</scope>
    <source>
        <strain evidence="9">CBS 10844</strain>
    </source>
</reference>
<feature type="coiled-coil region" evidence="6">
    <location>
        <begin position="302"/>
        <end position="337"/>
    </location>
</feature>
<accession>A0AAI9WYC8</accession>
<gene>
    <name evidence="9" type="ORF">KGF56_002479</name>
</gene>
<evidence type="ECO:0000256" key="1">
    <source>
        <dbReference type="ARBA" id="ARBA00004141"/>
    </source>
</evidence>
<comment type="similarity">
    <text evidence="2">Belongs to the amino acid/polyamine transporter 2 family.</text>
</comment>
<name>A0AAI9WYC8_9ASCO</name>
<dbReference type="AlphaFoldDB" id="A0AAI9WYC8"/>
<dbReference type="GO" id="GO:0061459">
    <property type="term" value="F:L-arginine transmembrane transporter activity"/>
    <property type="evidence" value="ECO:0007669"/>
    <property type="project" value="TreeGrafter"/>
</dbReference>
<keyword evidence="5 7" id="KW-0472">Membrane</keyword>
<dbReference type="GeneID" id="73380096"/>
<dbReference type="GO" id="GO:0000329">
    <property type="term" value="C:fungal-type vacuole membrane"/>
    <property type="evidence" value="ECO:0007669"/>
    <property type="project" value="TreeGrafter"/>
</dbReference>
<dbReference type="GO" id="GO:0005313">
    <property type="term" value="F:L-glutamate transmembrane transporter activity"/>
    <property type="evidence" value="ECO:0007669"/>
    <property type="project" value="TreeGrafter"/>
</dbReference>
<dbReference type="EMBL" id="JAHUZD010000088">
    <property type="protein sequence ID" value="KAI3404711.2"/>
    <property type="molecule type" value="Genomic_DNA"/>
</dbReference>
<evidence type="ECO:0000259" key="8">
    <source>
        <dbReference type="Pfam" id="PF01490"/>
    </source>
</evidence>
<feature type="domain" description="Amino acid transporter transmembrane" evidence="8">
    <location>
        <begin position="9"/>
        <end position="450"/>
    </location>
</feature>
<feature type="transmembrane region" description="Helical" evidence="7">
    <location>
        <begin position="432"/>
        <end position="452"/>
    </location>
</feature>
<dbReference type="GO" id="GO:0015189">
    <property type="term" value="F:L-lysine transmembrane transporter activity"/>
    <property type="evidence" value="ECO:0007669"/>
    <property type="project" value="TreeGrafter"/>
</dbReference>
<evidence type="ECO:0000256" key="4">
    <source>
        <dbReference type="ARBA" id="ARBA00022989"/>
    </source>
</evidence>
<dbReference type="PANTHER" id="PTHR22950:SF224">
    <property type="entry name" value="VACUOLAR AMINO ACID TRANSPORTER 7"/>
    <property type="match status" value="1"/>
</dbReference>
<dbReference type="PANTHER" id="PTHR22950">
    <property type="entry name" value="AMINO ACID TRANSPORTER"/>
    <property type="match status" value="1"/>
</dbReference>
<keyword evidence="10" id="KW-1185">Reference proteome</keyword>
<evidence type="ECO:0000256" key="6">
    <source>
        <dbReference type="SAM" id="Coils"/>
    </source>
</evidence>
<evidence type="ECO:0000313" key="10">
    <source>
        <dbReference type="Proteomes" id="UP001202479"/>
    </source>
</evidence>
<dbReference type="Proteomes" id="UP001202479">
    <property type="component" value="Unassembled WGS sequence"/>
</dbReference>
<sequence length="454" mass="49487">MPSQNNLRHGASTLSSSISLLKTILGAGLLSMPLAYSTDGTIFGTIIILVAAVTSGFGLFLQCYVSKYTSIGHASFFSLCNITYPQLSVVFDVAIAIQCFGCAVSYLVLIGDLMPTIVTNVPYISQDQSKLFWLLVSTIFTVPLSFLKNLDSLKYTSVLGLGAIIYISLLVVGHWLIGDIPRSGIIEYFPSSVTKVFSTFSIIVFAFTGQQNMFSIINEAKDKSLNKLVSLVNFAVAVAALLFILVGISGYLTFGANVNGNVILSYPNNWTTTLGRFSIVFMVVFSFPLMLHPARISVNNIYFEAKKKIEKERGIKKEEEEEEEEEEEVVVANETTQLLNGSDSTQEGDREIQLKTHVVPFPEMAFITITIVLLIIGYILAATVESFAFILAVVGATGSTSISFILPGLFGYKLIGSESDDPNTLEKILKSLSLAMTIWGVLVMIVCLYSSMAL</sequence>
<evidence type="ECO:0000256" key="5">
    <source>
        <dbReference type="ARBA" id="ARBA00023136"/>
    </source>
</evidence>
<dbReference type="GO" id="GO:0005290">
    <property type="term" value="F:L-histidine transmembrane transporter activity"/>
    <property type="evidence" value="ECO:0007669"/>
    <property type="project" value="TreeGrafter"/>
</dbReference>
<feature type="transmembrane region" description="Helical" evidence="7">
    <location>
        <begin position="364"/>
        <end position="381"/>
    </location>
</feature>
<protein>
    <submittedName>
        <fullName evidence="9">AVT7</fullName>
    </submittedName>
</protein>
<dbReference type="Pfam" id="PF01490">
    <property type="entry name" value="Aa_trans"/>
    <property type="match status" value="1"/>
</dbReference>
<dbReference type="RefSeq" id="XP_049180456.1">
    <property type="nucleotide sequence ID" value="XM_049323712.1"/>
</dbReference>
<evidence type="ECO:0000256" key="3">
    <source>
        <dbReference type="ARBA" id="ARBA00022692"/>
    </source>
</evidence>
<evidence type="ECO:0000313" key="9">
    <source>
        <dbReference type="EMBL" id="KAI3404711.2"/>
    </source>
</evidence>
<organism evidence="9 10">
    <name type="scientific">Candida oxycetoniae</name>
    <dbReference type="NCBI Taxonomy" id="497107"/>
    <lineage>
        <taxon>Eukaryota</taxon>
        <taxon>Fungi</taxon>
        <taxon>Dikarya</taxon>
        <taxon>Ascomycota</taxon>
        <taxon>Saccharomycotina</taxon>
        <taxon>Pichiomycetes</taxon>
        <taxon>Debaryomycetaceae</taxon>
        <taxon>Candida/Lodderomyces clade</taxon>
        <taxon>Candida</taxon>
    </lineage>
</organism>
<feature type="transmembrane region" description="Helical" evidence="7">
    <location>
        <begin position="189"/>
        <end position="207"/>
    </location>
</feature>
<keyword evidence="3 7" id="KW-0812">Transmembrane</keyword>
<comment type="subcellular location">
    <subcellularLocation>
        <location evidence="1">Membrane</location>
        <topology evidence="1">Multi-pass membrane protein</topology>
    </subcellularLocation>
</comment>
<evidence type="ECO:0000256" key="7">
    <source>
        <dbReference type="SAM" id="Phobius"/>
    </source>
</evidence>
<keyword evidence="4 7" id="KW-1133">Transmembrane helix</keyword>
<feature type="transmembrane region" description="Helical" evidence="7">
    <location>
        <begin position="42"/>
        <end position="66"/>
    </location>
</feature>
<feature type="transmembrane region" description="Helical" evidence="7">
    <location>
        <begin position="131"/>
        <end position="147"/>
    </location>
</feature>
<feature type="transmembrane region" description="Helical" evidence="7">
    <location>
        <begin position="87"/>
        <end position="111"/>
    </location>
</feature>
<feature type="transmembrane region" description="Helical" evidence="7">
    <location>
        <begin position="387"/>
        <end position="412"/>
    </location>
</feature>
<comment type="caution">
    <text evidence="9">The sequence shown here is derived from an EMBL/GenBank/DDBJ whole genome shotgun (WGS) entry which is preliminary data.</text>
</comment>
<feature type="transmembrane region" description="Helical" evidence="7">
    <location>
        <begin position="159"/>
        <end position="177"/>
    </location>
</feature>
<dbReference type="InterPro" id="IPR013057">
    <property type="entry name" value="AA_transpt_TM"/>
</dbReference>
<dbReference type="GO" id="GO:0005302">
    <property type="term" value="F:L-tyrosine transmembrane transporter activity"/>
    <property type="evidence" value="ECO:0007669"/>
    <property type="project" value="TreeGrafter"/>
</dbReference>
<dbReference type="GO" id="GO:0015194">
    <property type="term" value="F:L-serine transmembrane transporter activity"/>
    <property type="evidence" value="ECO:0007669"/>
    <property type="project" value="TreeGrafter"/>
</dbReference>
<feature type="transmembrane region" description="Helical" evidence="7">
    <location>
        <begin position="228"/>
        <end position="254"/>
    </location>
</feature>
<feature type="transmembrane region" description="Helical" evidence="7">
    <location>
        <begin position="274"/>
        <end position="291"/>
    </location>
</feature>